<evidence type="ECO:0000256" key="3">
    <source>
        <dbReference type="ARBA" id="ARBA00004514"/>
    </source>
</evidence>
<evidence type="ECO:0000256" key="2">
    <source>
        <dbReference type="ARBA" id="ARBA00004255"/>
    </source>
</evidence>
<keyword evidence="7" id="KW-0333">Golgi apparatus</keyword>
<dbReference type="AlphaFoldDB" id="A0A5M9JUD6"/>
<dbReference type="GO" id="GO:0005829">
    <property type="term" value="C:cytosol"/>
    <property type="evidence" value="ECO:0007669"/>
    <property type="project" value="UniProtKB-SubCell"/>
</dbReference>
<feature type="compositionally biased region" description="Basic and acidic residues" evidence="11">
    <location>
        <begin position="23"/>
        <end position="35"/>
    </location>
</feature>
<dbReference type="Pfam" id="PF10224">
    <property type="entry name" value="DUF2205"/>
    <property type="match status" value="1"/>
</dbReference>
<protein>
    <submittedName>
        <fullName evidence="12">Uncharacterized protein</fullName>
    </submittedName>
</protein>
<gene>
    <name evidence="12" type="ORF">EYC84_002736</name>
</gene>
<comment type="similarity">
    <text evidence="5">Belongs to the SCOC family.</text>
</comment>
<name>A0A5M9JUD6_MONFR</name>
<comment type="subcellular location">
    <subcellularLocation>
        <location evidence="3">Cytoplasm</location>
        <location evidence="3">Cytosol</location>
    </subcellularLocation>
    <subcellularLocation>
        <location evidence="2">Golgi apparatus membrane</location>
        <topology evidence="2">Peripheral membrane protein</topology>
        <orientation evidence="2">Cytoplasmic side</orientation>
    </subcellularLocation>
    <subcellularLocation>
        <location evidence="4">Golgi apparatus</location>
        <location evidence="4">trans-Golgi network</location>
    </subcellularLocation>
</comment>
<evidence type="ECO:0000313" key="13">
    <source>
        <dbReference type="Proteomes" id="UP000322873"/>
    </source>
</evidence>
<keyword evidence="8 10" id="KW-0175">Coiled coil</keyword>
<dbReference type="EMBL" id="VICG01000007">
    <property type="protein sequence ID" value="KAA8570455.1"/>
    <property type="molecule type" value="Genomic_DNA"/>
</dbReference>
<reference evidence="12 13" key="1">
    <citation type="submission" date="2019-06" db="EMBL/GenBank/DDBJ databases">
        <title>Genome Sequence of the Brown Rot Fungal Pathogen Monilinia fructicola.</title>
        <authorList>
            <person name="De Miccolis Angelini R.M."/>
            <person name="Landi L."/>
            <person name="Abate D."/>
            <person name="Pollastro S."/>
            <person name="Romanazzi G."/>
            <person name="Faretra F."/>
        </authorList>
    </citation>
    <scope>NUCLEOTIDE SEQUENCE [LARGE SCALE GENOMIC DNA]</scope>
    <source>
        <strain evidence="12 13">Mfrc123</strain>
    </source>
</reference>
<feature type="compositionally biased region" description="Low complexity" evidence="11">
    <location>
        <begin position="350"/>
        <end position="359"/>
    </location>
</feature>
<feature type="compositionally biased region" description="Polar residues" evidence="11">
    <location>
        <begin position="360"/>
        <end position="375"/>
    </location>
</feature>
<feature type="region of interest" description="Disordered" evidence="11">
    <location>
        <begin position="123"/>
        <end position="157"/>
    </location>
</feature>
<evidence type="ECO:0000256" key="8">
    <source>
        <dbReference type="ARBA" id="ARBA00023054"/>
    </source>
</evidence>
<keyword evidence="6" id="KW-0963">Cytoplasm</keyword>
<comment type="caution">
    <text evidence="12">The sequence shown here is derived from an EMBL/GenBank/DDBJ whole genome shotgun (WGS) entry which is preliminary data.</text>
</comment>
<dbReference type="Gene3D" id="1.20.5.170">
    <property type="match status" value="1"/>
</dbReference>
<evidence type="ECO:0000256" key="6">
    <source>
        <dbReference type="ARBA" id="ARBA00022490"/>
    </source>
</evidence>
<dbReference type="PANTHER" id="PTHR21614:SF0">
    <property type="entry name" value="GEO08385P1"/>
    <property type="match status" value="1"/>
</dbReference>
<feature type="compositionally biased region" description="Basic and acidic residues" evidence="11">
    <location>
        <begin position="65"/>
        <end position="93"/>
    </location>
</feature>
<evidence type="ECO:0000256" key="4">
    <source>
        <dbReference type="ARBA" id="ARBA00004601"/>
    </source>
</evidence>
<feature type="coiled-coil region" evidence="10">
    <location>
        <begin position="423"/>
        <end position="475"/>
    </location>
</feature>
<evidence type="ECO:0000256" key="7">
    <source>
        <dbReference type="ARBA" id="ARBA00023034"/>
    </source>
</evidence>
<organism evidence="12 13">
    <name type="scientific">Monilinia fructicola</name>
    <name type="common">Brown rot fungus</name>
    <name type="synonym">Ciboria fructicola</name>
    <dbReference type="NCBI Taxonomy" id="38448"/>
    <lineage>
        <taxon>Eukaryota</taxon>
        <taxon>Fungi</taxon>
        <taxon>Dikarya</taxon>
        <taxon>Ascomycota</taxon>
        <taxon>Pezizomycotina</taxon>
        <taxon>Leotiomycetes</taxon>
        <taxon>Helotiales</taxon>
        <taxon>Sclerotiniaceae</taxon>
        <taxon>Monilinia</taxon>
    </lineage>
</organism>
<evidence type="ECO:0000256" key="10">
    <source>
        <dbReference type="SAM" id="Coils"/>
    </source>
</evidence>
<comment type="function">
    <text evidence="1">Positive regulator of amino acid starvation-induced autophagy.</text>
</comment>
<evidence type="ECO:0000256" key="11">
    <source>
        <dbReference type="SAM" id="MobiDB-lite"/>
    </source>
</evidence>
<sequence length="495" mass="56049">MSISISISISIRNINISVSVSRTTREPQENHRTTEPQKTTTLSNSNILEPSQPQPTTPFPTTDKQTNRQTDKQTDRQTDKQTDRQTDKHTDRQELGRVIHSLFTRLKLKLKLKQTKKTKEKFDANYFCSKKKRKRERERGRERKKQKQSKPNQTKPKQTKKFQFLFDFSSAQKKDTPLLFSIISVLPPFLQLPSSHDRSLQNNCNIFLQHHTIPSHPIHTIHTIHTTHFIHITPGHTISDHFTSYLPVRYISWVLRKFIATKLYIPPKAASISLLSNEAHLPQLLTLPHHTTPHLTSPHLTSPHLTSPHLTSPYLIIMASPTEAMVPAIPQTTSLEPSTSNPSLAESPLTDSSSTSSSDANGGSTPANTSASRTPSIKRPKLGTRKSSGTIIVPREHPRVELKEGDEVFDEDDARAMSPRRNSEDLEKMSQDARAQLNEHAKLLQQSLLEIFNRIEAVKEEHDKLDNNNKFLQKYIGDLMSTSKITSTGAGGRKK</sequence>
<accession>A0A5M9JUD6</accession>
<evidence type="ECO:0000256" key="1">
    <source>
        <dbReference type="ARBA" id="ARBA00002743"/>
    </source>
</evidence>
<proteinExistence type="inferred from homology"/>
<feature type="compositionally biased region" description="Basic residues" evidence="11">
    <location>
        <begin position="129"/>
        <end position="148"/>
    </location>
</feature>
<evidence type="ECO:0000313" key="12">
    <source>
        <dbReference type="EMBL" id="KAA8570455.1"/>
    </source>
</evidence>
<dbReference type="PANTHER" id="PTHR21614">
    <property type="entry name" value="SHORT COILED COIL PROTEIN"/>
    <property type="match status" value="1"/>
</dbReference>
<feature type="compositionally biased region" description="Polar residues" evidence="11">
    <location>
        <begin position="332"/>
        <end position="344"/>
    </location>
</feature>
<feature type="region of interest" description="Disordered" evidence="11">
    <location>
        <begin position="332"/>
        <end position="398"/>
    </location>
</feature>
<keyword evidence="9" id="KW-0472">Membrane</keyword>
<dbReference type="Proteomes" id="UP000322873">
    <property type="component" value="Unassembled WGS sequence"/>
</dbReference>
<dbReference type="GO" id="GO:0005802">
    <property type="term" value="C:trans-Golgi network"/>
    <property type="evidence" value="ECO:0007669"/>
    <property type="project" value="TreeGrafter"/>
</dbReference>
<dbReference type="VEuPathDB" id="FungiDB:MFRU_031g00960"/>
<dbReference type="GO" id="GO:0000139">
    <property type="term" value="C:Golgi membrane"/>
    <property type="evidence" value="ECO:0007669"/>
    <property type="project" value="UniProtKB-SubCell"/>
</dbReference>
<dbReference type="InterPro" id="IPR019357">
    <property type="entry name" value="SCOC"/>
</dbReference>
<feature type="compositionally biased region" description="Polar residues" evidence="11">
    <location>
        <begin position="36"/>
        <end position="49"/>
    </location>
</feature>
<evidence type="ECO:0000256" key="9">
    <source>
        <dbReference type="ARBA" id="ARBA00023136"/>
    </source>
</evidence>
<keyword evidence="13" id="KW-1185">Reference proteome</keyword>
<evidence type="ECO:0000256" key="5">
    <source>
        <dbReference type="ARBA" id="ARBA00010880"/>
    </source>
</evidence>
<feature type="region of interest" description="Disordered" evidence="11">
    <location>
        <begin position="22"/>
        <end position="93"/>
    </location>
</feature>